<keyword evidence="3" id="KW-1185">Reference proteome</keyword>
<dbReference type="Proteomes" id="UP000677054">
    <property type="component" value="Unassembled WGS sequence"/>
</dbReference>
<dbReference type="PANTHER" id="PTHR12277:SF194">
    <property type="entry name" value="FI04476P"/>
    <property type="match status" value="1"/>
</dbReference>
<sequence>MIKRIAFFGLGFVLWLQGVACLVLLKSYIVIIIFLYVFLPLLFHYCECVKTHLIFLPFVRWPRNIDFRRPERLELNGTRNFYLQTEDNISLGVWHILPLSMVEKGDKSENEYIESLQSSHRIVIYMHGNTASRAGPHRVELYKVLRALDYHIITFDYRGYADSTWQQPSEDGVVSDAKAVYRWVASHAGETPIFIWGHSLGTGLLKLKTNFLSTGESFRGLILESPFNNMKDELRNHPMASIYRKMPFFDWLFLGGLSKSRLEFESSRHILKVNVPVLILHAEDDLVVPYILGVKLYEHAKKNRPREYPPLMFVKFDSELGHGHRYICRSPHLPSIIRSGFMQGTVF</sequence>
<proteinExistence type="predicted"/>
<feature type="domain" description="Serine aminopeptidase S33" evidence="1">
    <location>
        <begin position="119"/>
        <end position="239"/>
    </location>
</feature>
<dbReference type="GO" id="GO:0004622">
    <property type="term" value="F:phosphatidylcholine lysophospholipase activity"/>
    <property type="evidence" value="ECO:0007669"/>
    <property type="project" value="TreeGrafter"/>
</dbReference>
<dbReference type="InterPro" id="IPR029058">
    <property type="entry name" value="AB_hydrolase_fold"/>
</dbReference>
<dbReference type="InterPro" id="IPR022742">
    <property type="entry name" value="Hydrolase_4"/>
</dbReference>
<accession>A0A7R8X2L1</accession>
<dbReference type="OrthoDB" id="10249433at2759"/>
<name>A0A7R8X2L1_9CRUS</name>
<dbReference type="EMBL" id="CAJPEV010000144">
    <property type="protein sequence ID" value="CAG0881332.1"/>
    <property type="molecule type" value="Genomic_DNA"/>
</dbReference>
<dbReference type="GO" id="GO:0047372">
    <property type="term" value="F:monoacylglycerol lipase activity"/>
    <property type="evidence" value="ECO:0007669"/>
    <property type="project" value="TreeGrafter"/>
</dbReference>
<evidence type="ECO:0000259" key="1">
    <source>
        <dbReference type="Pfam" id="PF12146"/>
    </source>
</evidence>
<evidence type="ECO:0000313" key="2">
    <source>
        <dbReference type="EMBL" id="CAD7241524.1"/>
    </source>
</evidence>
<reference evidence="2" key="1">
    <citation type="submission" date="2020-11" db="EMBL/GenBank/DDBJ databases">
        <authorList>
            <person name="Tran Van P."/>
        </authorList>
    </citation>
    <scope>NUCLEOTIDE SEQUENCE</scope>
</reference>
<evidence type="ECO:0000313" key="3">
    <source>
        <dbReference type="Proteomes" id="UP000677054"/>
    </source>
</evidence>
<dbReference type="GO" id="GO:0005789">
    <property type="term" value="C:endoplasmic reticulum membrane"/>
    <property type="evidence" value="ECO:0007669"/>
    <property type="project" value="TreeGrafter"/>
</dbReference>
<dbReference type="Pfam" id="PF12146">
    <property type="entry name" value="Hydrolase_4"/>
    <property type="match status" value="1"/>
</dbReference>
<gene>
    <name evidence="2" type="ORF">DSTB1V02_LOCUS1512</name>
</gene>
<dbReference type="EMBL" id="LR899661">
    <property type="protein sequence ID" value="CAD7241524.1"/>
    <property type="molecule type" value="Genomic_DNA"/>
</dbReference>
<dbReference type="PANTHER" id="PTHR12277">
    <property type="entry name" value="ALPHA/BETA HYDROLASE DOMAIN-CONTAINING PROTEIN"/>
    <property type="match status" value="1"/>
</dbReference>
<organism evidence="2">
    <name type="scientific">Darwinula stevensoni</name>
    <dbReference type="NCBI Taxonomy" id="69355"/>
    <lineage>
        <taxon>Eukaryota</taxon>
        <taxon>Metazoa</taxon>
        <taxon>Ecdysozoa</taxon>
        <taxon>Arthropoda</taxon>
        <taxon>Crustacea</taxon>
        <taxon>Oligostraca</taxon>
        <taxon>Ostracoda</taxon>
        <taxon>Podocopa</taxon>
        <taxon>Podocopida</taxon>
        <taxon>Darwinulocopina</taxon>
        <taxon>Darwinuloidea</taxon>
        <taxon>Darwinulidae</taxon>
        <taxon>Darwinula</taxon>
    </lineage>
</organism>
<dbReference type="GO" id="GO:0052651">
    <property type="term" value="P:monoacylglycerol catabolic process"/>
    <property type="evidence" value="ECO:0007669"/>
    <property type="project" value="TreeGrafter"/>
</dbReference>
<dbReference type="GO" id="GO:0006660">
    <property type="term" value="P:phosphatidylserine catabolic process"/>
    <property type="evidence" value="ECO:0007669"/>
    <property type="project" value="TreeGrafter"/>
</dbReference>
<dbReference type="AlphaFoldDB" id="A0A7R8X2L1"/>
<dbReference type="Gene3D" id="3.40.50.1820">
    <property type="entry name" value="alpha/beta hydrolase"/>
    <property type="match status" value="1"/>
</dbReference>
<protein>
    <recommendedName>
        <fullName evidence="1">Serine aminopeptidase S33 domain-containing protein</fullName>
    </recommendedName>
</protein>
<dbReference type="SUPFAM" id="SSF53474">
    <property type="entry name" value="alpha/beta-Hydrolases"/>
    <property type="match status" value="1"/>
</dbReference>